<name>A0AAV0FK33_9ASTE</name>
<comment type="caution">
    <text evidence="2">The sequence shown here is derived from an EMBL/GenBank/DDBJ whole genome shotgun (WGS) entry which is preliminary data.</text>
</comment>
<feature type="compositionally biased region" description="Low complexity" evidence="1">
    <location>
        <begin position="14"/>
        <end position="32"/>
    </location>
</feature>
<sequence>MYTFSILDLDLSLPRSNPLSSSRRTSLSSSPDAGGRESILLLRRTSEPAALFFFTGCRIPLRSSSSPDVAAANLFFFGNCRTFIFSTVITVPSSSLHHFAGYW</sequence>
<gene>
    <name evidence="2" type="ORF">CEPIT_LOCUS34909</name>
</gene>
<dbReference type="EMBL" id="CAMAPF010000991">
    <property type="protein sequence ID" value="CAH9135946.1"/>
    <property type="molecule type" value="Genomic_DNA"/>
</dbReference>
<proteinExistence type="predicted"/>
<accession>A0AAV0FK33</accession>
<dbReference type="AlphaFoldDB" id="A0AAV0FK33"/>
<evidence type="ECO:0000313" key="3">
    <source>
        <dbReference type="Proteomes" id="UP001152523"/>
    </source>
</evidence>
<organism evidence="2 3">
    <name type="scientific">Cuscuta epithymum</name>
    <dbReference type="NCBI Taxonomy" id="186058"/>
    <lineage>
        <taxon>Eukaryota</taxon>
        <taxon>Viridiplantae</taxon>
        <taxon>Streptophyta</taxon>
        <taxon>Embryophyta</taxon>
        <taxon>Tracheophyta</taxon>
        <taxon>Spermatophyta</taxon>
        <taxon>Magnoliopsida</taxon>
        <taxon>eudicotyledons</taxon>
        <taxon>Gunneridae</taxon>
        <taxon>Pentapetalae</taxon>
        <taxon>asterids</taxon>
        <taxon>lamiids</taxon>
        <taxon>Solanales</taxon>
        <taxon>Convolvulaceae</taxon>
        <taxon>Cuscuteae</taxon>
        <taxon>Cuscuta</taxon>
        <taxon>Cuscuta subgen. Cuscuta</taxon>
    </lineage>
</organism>
<dbReference type="Proteomes" id="UP001152523">
    <property type="component" value="Unassembled WGS sequence"/>
</dbReference>
<feature type="region of interest" description="Disordered" evidence="1">
    <location>
        <begin position="14"/>
        <end position="35"/>
    </location>
</feature>
<keyword evidence="3" id="KW-1185">Reference proteome</keyword>
<protein>
    <submittedName>
        <fullName evidence="2">Uncharacterized protein</fullName>
    </submittedName>
</protein>
<evidence type="ECO:0000313" key="2">
    <source>
        <dbReference type="EMBL" id="CAH9135946.1"/>
    </source>
</evidence>
<reference evidence="2" key="1">
    <citation type="submission" date="2022-07" db="EMBL/GenBank/DDBJ databases">
        <authorList>
            <person name="Macas J."/>
            <person name="Novak P."/>
            <person name="Neumann P."/>
        </authorList>
    </citation>
    <scope>NUCLEOTIDE SEQUENCE</scope>
</reference>
<evidence type="ECO:0000256" key="1">
    <source>
        <dbReference type="SAM" id="MobiDB-lite"/>
    </source>
</evidence>